<dbReference type="PANTHER" id="PTHR14187:SF5">
    <property type="entry name" value="HEAT SHOCK 70 KDA PROTEIN 12A"/>
    <property type="match status" value="1"/>
</dbReference>
<dbReference type="PANTHER" id="PTHR14187">
    <property type="entry name" value="ALPHA KINASE/ELONGATION FACTOR 2 KINASE"/>
    <property type="match status" value="1"/>
</dbReference>
<reference evidence="2" key="1">
    <citation type="submission" date="2023-06" db="EMBL/GenBank/DDBJ databases">
        <title>Genome-scale phylogeny and comparative genomics of the fungal order Sordariales.</title>
        <authorList>
            <consortium name="Lawrence Berkeley National Laboratory"/>
            <person name="Hensen N."/>
            <person name="Bonometti L."/>
            <person name="Westerberg I."/>
            <person name="Brannstrom I.O."/>
            <person name="Guillou S."/>
            <person name="Cros-Aarteil S."/>
            <person name="Calhoun S."/>
            <person name="Haridas S."/>
            <person name="Kuo A."/>
            <person name="Mondo S."/>
            <person name="Pangilinan J."/>
            <person name="Riley R."/>
            <person name="Labutti K."/>
            <person name="Andreopoulos B."/>
            <person name="Lipzen A."/>
            <person name="Chen C."/>
            <person name="Yanf M."/>
            <person name="Daum C."/>
            <person name="Ng V."/>
            <person name="Clum A."/>
            <person name="Steindorff A."/>
            <person name="Ohm R."/>
            <person name="Martin F."/>
            <person name="Silar P."/>
            <person name="Natvig D."/>
            <person name="Lalanne C."/>
            <person name="Gautier V."/>
            <person name="Ament-Velasquez S.L."/>
            <person name="Kruys A."/>
            <person name="Hutchinson M.I."/>
            <person name="Powell A.J."/>
            <person name="Barry K."/>
            <person name="Miller A.N."/>
            <person name="Grigoriev I.V."/>
            <person name="Debuchy R."/>
            <person name="Gladieux P."/>
            <person name="Thoren M.H."/>
            <person name="Johannesson H."/>
        </authorList>
    </citation>
    <scope>NUCLEOTIDE SEQUENCE</scope>
    <source>
        <strain evidence="2">8032-3</strain>
    </source>
</reference>
<dbReference type="EMBL" id="MU839017">
    <property type="protein sequence ID" value="KAK1764987.1"/>
    <property type="molecule type" value="Genomic_DNA"/>
</dbReference>
<dbReference type="RefSeq" id="XP_060281200.1">
    <property type="nucleotide sequence ID" value="XM_060430122.1"/>
</dbReference>
<dbReference type="CDD" id="cd10170">
    <property type="entry name" value="ASKHA_NBD_HSP70"/>
    <property type="match status" value="1"/>
</dbReference>
<dbReference type="SUPFAM" id="SSF53067">
    <property type="entry name" value="Actin-like ATPase domain"/>
    <property type="match status" value="1"/>
</dbReference>
<proteinExistence type="predicted"/>
<sequence>MAPVLSKLPASRREIIVTIDYGASRLIFGRGDPHGPAGRRRRKHQNSQDRPGSGFPAPFAWIKLFLLHEGDWPPHALGSPILRKAAGAARSLSMGPVRLTTAYLEHLWDKVRGFIARKLCLSPEEFRGLCMRVIFTVPAVWPEDALRRMEAAIRASGILDSTRESSFTFMREPAAAADTVTYEVATAADGNYIVHERGPGASRLCGGVFLHDGFSKLFEEKICNIAAGDTEILQKLRPHFRDMAFTWWGRLVEFLWTEPSESDSFILPFEVEVEYPGAQESYPGAPGHIITFSGAEIASILSPVIGEIVNLVRGQIRATREVMARTPTYVFLTGGLGSNLLLQESLRLNVESPTKMITYSDTRGLTFVCRGATVCALRGYSPGGRPVTAIQSHLALANYGILLGDAPTARIDWVIRKGSPLSSTNPVSHAVPAGAWMASPAIGGGILNALTICCMTQPAPPGVDASIEGLKTLCRVAWKRNTAVAGSGDTVALEVTHDSLRGIALAVCCNGRRLGSESVFVEYFFATEV</sequence>
<comment type="caution">
    <text evidence="2">The sequence shown here is derived from an EMBL/GenBank/DDBJ whole genome shotgun (WGS) entry which is preliminary data.</text>
</comment>
<evidence type="ECO:0000313" key="3">
    <source>
        <dbReference type="Proteomes" id="UP001244011"/>
    </source>
</evidence>
<dbReference type="GeneID" id="85313309"/>
<gene>
    <name evidence="2" type="ORF">QBC33DRAFT_561270</name>
</gene>
<keyword evidence="3" id="KW-1185">Reference proteome</keyword>
<evidence type="ECO:0000313" key="2">
    <source>
        <dbReference type="EMBL" id="KAK1764987.1"/>
    </source>
</evidence>
<dbReference type="Proteomes" id="UP001244011">
    <property type="component" value="Unassembled WGS sequence"/>
</dbReference>
<dbReference type="AlphaFoldDB" id="A0AAJ0BVY6"/>
<protein>
    <submittedName>
        <fullName evidence="2">Uncharacterized protein</fullName>
    </submittedName>
</protein>
<evidence type="ECO:0000256" key="1">
    <source>
        <dbReference type="SAM" id="MobiDB-lite"/>
    </source>
</evidence>
<name>A0AAJ0BVY6_9PEZI</name>
<accession>A0AAJ0BVY6</accession>
<dbReference type="InterPro" id="IPR043129">
    <property type="entry name" value="ATPase_NBD"/>
</dbReference>
<dbReference type="Gene3D" id="3.30.420.40">
    <property type="match status" value="1"/>
</dbReference>
<organism evidence="2 3">
    <name type="scientific">Phialemonium atrogriseum</name>
    <dbReference type="NCBI Taxonomy" id="1093897"/>
    <lineage>
        <taxon>Eukaryota</taxon>
        <taxon>Fungi</taxon>
        <taxon>Dikarya</taxon>
        <taxon>Ascomycota</taxon>
        <taxon>Pezizomycotina</taxon>
        <taxon>Sordariomycetes</taxon>
        <taxon>Sordariomycetidae</taxon>
        <taxon>Cephalothecales</taxon>
        <taxon>Cephalothecaceae</taxon>
        <taxon>Phialemonium</taxon>
    </lineage>
</organism>
<feature type="region of interest" description="Disordered" evidence="1">
    <location>
        <begin position="30"/>
        <end position="54"/>
    </location>
</feature>